<dbReference type="SUPFAM" id="SSF57667">
    <property type="entry name" value="beta-beta-alpha zinc fingers"/>
    <property type="match status" value="4"/>
</dbReference>
<feature type="domain" description="C2H2-type" evidence="9">
    <location>
        <begin position="347"/>
        <end position="375"/>
    </location>
</feature>
<dbReference type="HOGENOM" id="CLU_599843_0_0_1"/>
<dbReference type="InterPro" id="IPR013087">
    <property type="entry name" value="Znf_C2H2_type"/>
</dbReference>
<dbReference type="OMA" id="TEPAEKC"/>
<reference evidence="10" key="2">
    <citation type="journal article" date="2007" name="Science">
        <title>Genome sequence of Aedes aegypti, a major arbovirus vector.</title>
        <authorList>
            <person name="Nene V."/>
            <person name="Wortman J.R."/>
            <person name="Lawson D."/>
            <person name="Haas B."/>
            <person name="Kodira C."/>
            <person name="Tu Z.J."/>
            <person name="Loftus B."/>
            <person name="Xi Z."/>
            <person name="Megy K."/>
            <person name="Grabherr M."/>
            <person name="Ren Q."/>
            <person name="Zdobnov E.M."/>
            <person name="Lobo N.F."/>
            <person name="Campbell K.S."/>
            <person name="Brown S.E."/>
            <person name="Bonaldo M.F."/>
            <person name="Zhu J."/>
            <person name="Sinkins S.P."/>
            <person name="Hogenkamp D.G."/>
            <person name="Amedeo P."/>
            <person name="Arensburger P."/>
            <person name="Atkinson P.W."/>
            <person name="Bidwell S."/>
            <person name="Biedler J."/>
            <person name="Birney E."/>
            <person name="Bruggner R.V."/>
            <person name="Costas J."/>
            <person name="Coy M.R."/>
            <person name="Crabtree J."/>
            <person name="Crawford M."/>
            <person name="Debruyn B."/>
            <person name="Decaprio D."/>
            <person name="Eiglmeier K."/>
            <person name="Eisenstadt E."/>
            <person name="El-Dorry H."/>
            <person name="Gelbart W.M."/>
            <person name="Gomes S.L."/>
            <person name="Hammond M."/>
            <person name="Hannick L.I."/>
            <person name="Hogan J.R."/>
            <person name="Holmes M.H."/>
            <person name="Jaffe D."/>
            <person name="Johnston J.S."/>
            <person name="Kennedy R.C."/>
            <person name="Koo H."/>
            <person name="Kravitz S."/>
            <person name="Kriventseva E.V."/>
            <person name="Kulp D."/>
            <person name="Labutti K."/>
            <person name="Lee E."/>
            <person name="Li S."/>
            <person name="Lovin D.D."/>
            <person name="Mao C."/>
            <person name="Mauceli E."/>
            <person name="Menck C.F."/>
            <person name="Miller J.R."/>
            <person name="Montgomery P."/>
            <person name="Mori A."/>
            <person name="Nascimento A.L."/>
            <person name="Naveira H.F."/>
            <person name="Nusbaum C."/>
            <person name="O'leary S."/>
            <person name="Orvis J."/>
            <person name="Pertea M."/>
            <person name="Quesneville H."/>
            <person name="Reidenbach K.R."/>
            <person name="Rogers Y.H."/>
            <person name="Roth C.W."/>
            <person name="Schneider J.R."/>
            <person name="Schatz M."/>
            <person name="Shumway M."/>
            <person name="Stanke M."/>
            <person name="Stinson E.O."/>
            <person name="Tubio J.M."/>
            <person name="Vanzee J.P."/>
            <person name="Verjovski-Almeida S."/>
            <person name="Werner D."/>
            <person name="White O."/>
            <person name="Wyder S."/>
            <person name="Zeng Q."/>
            <person name="Zhao Q."/>
            <person name="Zhao Y."/>
            <person name="Hill C.A."/>
            <person name="Raikhel A.S."/>
            <person name="Soares M.B."/>
            <person name="Knudson D.L."/>
            <person name="Lee N.H."/>
            <person name="Galagan J."/>
            <person name="Salzberg S.L."/>
            <person name="Paulsen I.T."/>
            <person name="Dimopoulos G."/>
            <person name="Collins F.H."/>
            <person name="Birren B."/>
            <person name="Fraser-Liggett C.M."/>
            <person name="Severson D.W."/>
        </authorList>
    </citation>
    <scope>NUCLEOTIDE SEQUENCE [LARGE SCALE GENOMIC DNA]</scope>
    <source>
        <strain evidence="10">Liverpool</strain>
    </source>
</reference>
<evidence type="ECO:0000259" key="9">
    <source>
        <dbReference type="PROSITE" id="PS50157"/>
    </source>
</evidence>
<keyword evidence="4" id="KW-0862">Zinc</keyword>
<name>A0A1S4FAY7_AEDAE</name>
<dbReference type="SMART" id="SM00355">
    <property type="entry name" value="ZnF_C2H2"/>
    <property type="match status" value="12"/>
</dbReference>
<feature type="domain" description="C2H2-type" evidence="9">
    <location>
        <begin position="444"/>
        <end position="471"/>
    </location>
</feature>
<keyword evidence="7" id="KW-0539">Nucleus</keyword>
<comment type="subcellular location">
    <subcellularLocation>
        <location evidence="1">Nucleus</location>
    </subcellularLocation>
</comment>
<evidence type="ECO:0000256" key="8">
    <source>
        <dbReference type="PROSITE-ProRule" id="PRU00042"/>
    </source>
</evidence>
<dbReference type="GO" id="GO:0005654">
    <property type="term" value="C:nucleoplasm"/>
    <property type="evidence" value="ECO:0007669"/>
    <property type="project" value="TreeGrafter"/>
</dbReference>
<dbReference type="GO" id="GO:0008270">
    <property type="term" value="F:zinc ion binding"/>
    <property type="evidence" value="ECO:0007669"/>
    <property type="project" value="UniProtKB-KW"/>
</dbReference>
<evidence type="ECO:0000256" key="6">
    <source>
        <dbReference type="ARBA" id="ARBA00023163"/>
    </source>
</evidence>
<dbReference type="Gene3D" id="3.30.160.60">
    <property type="entry name" value="Classic Zinc Finger"/>
    <property type="match status" value="5"/>
</dbReference>
<dbReference type="GO" id="GO:0001227">
    <property type="term" value="F:DNA-binding transcription repressor activity, RNA polymerase II-specific"/>
    <property type="evidence" value="ECO:0007669"/>
    <property type="project" value="TreeGrafter"/>
</dbReference>
<keyword evidence="2" id="KW-0479">Metal-binding</keyword>
<keyword evidence="8" id="KW-0863">Zinc-finger</keyword>
<evidence type="ECO:0000256" key="1">
    <source>
        <dbReference type="ARBA" id="ARBA00004123"/>
    </source>
</evidence>
<reference evidence="10" key="3">
    <citation type="submission" date="2012-09" db="EMBL/GenBank/DDBJ databases">
        <authorList>
            <consortium name="VectorBase"/>
        </authorList>
    </citation>
    <scope>NUCLEOTIDE SEQUENCE</scope>
    <source>
        <strain evidence="10">Liverpool</strain>
    </source>
</reference>
<evidence type="ECO:0000256" key="7">
    <source>
        <dbReference type="ARBA" id="ARBA00023242"/>
    </source>
</evidence>
<dbReference type="Pfam" id="PF00096">
    <property type="entry name" value="zf-C2H2"/>
    <property type="match status" value="4"/>
</dbReference>
<dbReference type="EMBL" id="CH477348">
    <property type="protein sequence ID" value="EAT42941.1"/>
    <property type="molecule type" value="Genomic_DNA"/>
</dbReference>
<dbReference type="Proteomes" id="UP000682892">
    <property type="component" value="Unassembled WGS sequence"/>
</dbReference>
<gene>
    <name evidence="10" type="ORF">AaeL_AAEL005584</name>
</gene>
<dbReference type="PROSITE" id="PS00028">
    <property type="entry name" value="ZINC_FINGER_C2H2_1"/>
    <property type="match status" value="6"/>
</dbReference>
<feature type="domain" description="C2H2-type" evidence="9">
    <location>
        <begin position="476"/>
        <end position="501"/>
    </location>
</feature>
<evidence type="ECO:0000313" key="10">
    <source>
        <dbReference type="EMBL" id="EAT42941.1"/>
    </source>
</evidence>
<feature type="domain" description="C2H2-type" evidence="9">
    <location>
        <begin position="319"/>
        <end position="347"/>
    </location>
</feature>
<accession>A0A1S4FAY7</accession>
<protein>
    <submittedName>
        <fullName evidence="10">AAEL005584-PA</fullName>
    </submittedName>
</protein>
<feature type="domain" description="C2H2-type" evidence="9">
    <location>
        <begin position="403"/>
        <end position="430"/>
    </location>
</feature>
<evidence type="ECO:0000256" key="5">
    <source>
        <dbReference type="ARBA" id="ARBA00023015"/>
    </source>
</evidence>
<evidence type="ECO:0000256" key="4">
    <source>
        <dbReference type="ARBA" id="ARBA00022833"/>
    </source>
</evidence>
<dbReference type="GO" id="GO:0000978">
    <property type="term" value="F:RNA polymerase II cis-regulatory region sequence-specific DNA binding"/>
    <property type="evidence" value="ECO:0007669"/>
    <property type="project" value="TreeGrafter"/>
</dbReference>
<feature type="domain" description="C2H2-type" evidence="9">
    <location>
        <begin position="121"/>
        <end position="149"/>
    </location>
</feature>
<dbReference type="PROSITE" id="PS50157">
    <property type="entry name" value="ZINC_FINGER_C2H2_2"/>
    <property type="match status" value="8"/>
</dbReference>
<feature type="domain" description="C2H2-type" evidence="9">
    <location>
        <begin position="205"/>
        <end position="232"/>
    </location>
</feature>
<dbReference type="KEGG" id="aag:5566704"/>
<keyword evidence="3" id="KW-0677">Repeat</keyword>
<dbReference type="PANTHER" id="PTHR24399">
    <property type="entry name" value="ZINC FINGER AND BTB DOMAIN-CONTAINING"/>
    <property type="match status" value="1"/>
</dbReference>
<dbReference type="OrthoDB" id="7761218at2759"/>
<evidence type="ECO:0000256" key="2">
    <source>
        <dbReference type="ARBA" id="ARBA00022723"/>
    </source>
</evidence>
<proteinExistence type="predicted"/>
<keyword evidence="5" id="KW-0805">Transcription regulation</keyword>
<evidence type="ECO:0000256" key="3">
    <source>
        <dbReference type="ARBA" id="ARBA00022737"/>
    </source>
</evidence>
<sequence>MHCTICYETDEKLTAIEVDLTTQHHLCNRCLTDLFTAEFESDSEDSDINFEIKHDPTLENELHEDQELIEGDESFDDDISIKSESLALPDGTYSNSNVTQDDTSALLDEKPSVISLESLKVECSFCGERSVNRKTLADHMRACHPEEKVNRCLICRLFFRGVQQYEEHIRDDHGGFSQRCDICLEGYVRDEQWKHRTNCLGRLVFECVECEERFISREGFEKHVSNHQNSEDRKRSTYKERRIHEHVFTCALCEDDKTYEENIYWNHVHEIHDGHHLRCPHCAKTFRNRKHLIVHTGSRCKVSATARQKSAEINEHEPSKCDLCSKTFRNRALLKNHVAKIHKAKAAVCDLCGLSFANRAQMRYHQKKSHTEPAEKCPHCTKRFHLAADLRQHLTTHEMTGKFVCEECGRVFKRKVGLELHVKSHQRNNGQLNQRMVPGSTGRHACELCDRRFKHNYILVAHMKTHDPDRVLEKKFACKECDKKFATSAGLYCHLKGKYVHQKMTCPVCNAIIKGKERYAVHLAAHSDQS</sequence>
<organism evidence="10 11">
    <name type="scientific">Aedes aegypti</name>
    <name type="common">Yellowfever mosquito</name>
    <name type="synonym">Culex aegypti</name>
    <dbReference type="NCBI Taxonomy" id="7159"/>
    <lineage>
        <taxon>Eukaryota</taxon>
        <taxon>Metazoa</taxon>
        <taxon>Ecdysozoa</taxon>
        <taxon>Arthropoda</taxon>
        <taxon>Hexapoda</taxon>
        <taxon>Insecta</taxon>
        <taxon>Pterygota</taxon>
        <taxon>Neoptera</taxon>
        <taxon>Endopterygota</taxon>
        <taxon>Diptera</taxon>
        <taxon>Nematocera</taxon>
        <taxon>Culicoidea</taxon>
        <taxon>Culicidae</taxon>
        <taxon>Culicinae</taxon>
        <taxon>Aedini</taxon>
        <taxon>Aedes</taxon>
        <taxon>Stegomyia</taxon>
    </lineage>
</organism>
<dbReference type="PANTHER" id="PTHR24399:SF23">
    <property type="entry name" value="C2H2-TYPE DOMAIN-CONTAINING PROTEIN"/>
    <property type="match status" value="1"/>
</dbReference>
<evidence type="ECO:0000313" key="11">
    <source>
        <dbReference type="Proteomes" id="UP000682892"/>
    </source>
</evidence>
<reference evidence="10" key="1">
    <citation type="submission" date="2005-10" db="EMBL/GenBank/DDBJ databases">
        <authorList>
            <person name="Loftus B.J."/>
            <person name="Nene V.M."/>
            <person name="Hannick L.I."/>
            <person name="Bidwell S."/>
            <person name="Haas B."/>
            <person name="Amedeo P."/>
            <person name="Orvis J."/>
            <person name="Wortman J.R."/>
            <person name="White O.R."/>
            <person name="Salzberg S."/>
            <person name="Shumway M."/>
            <person name="Koo H."/>
            <person name="Zhao Y."/>
            <person name="Holmes M."/>
            <person name="Miller J."/>
            <person name="Schatz M."/>
            <person name="Pop M."/>
            <person name="Pai G."/>
            <person name="Utterback T."/>
            <person name="Rogers Y.-H."/>
            <person name="Kravitz S."/>
            <person name="Fraser C.M."/>
        </authorList>
    </citation>
    <scope>NUCLEOTIDE SEQUENCE</scope>
    <source>
        <strain evidence="10">Liverpool</strain>
    </source>
</reference>
<dbReference type="AlphaFoldDB" id="A0A1S4FAY7"/>
<feature type="domain" description="C2H2-type" evidence="9">
    <location>
        <begin position="375"/>
        <end position="397"/>
    </location>
</feature>
<dbReference type="InterPro" id="IPR036236">
    <property type="entry name" value="Znf_C2H2_sf"/>
</dbReference>
<keyword evidence="6" id="KW-0804">Transcription</keyword>